<accession>A0A2R5F1C6</accession>
<dbReference type="EMBL" id="BDQX01000243">
    <property type="protein sequence ID" value="GBG09551.1"/>
    <property type="molecule type" value="Genomic_DNA"/>
</dbReference>
<name>A0A2R5F1C6_9BACL</name>
<dbReference type="Proteomes" id="UP000245202">
    <property type="component" value="Unassembled WGS sequence"/>
</dbReference>
<evidence type="ECO:0000313" key="2">
    <source>
        <dbReference type="Proteomes" id="UP000245202"/>
    </source>
</evidence>
<gene>
    <name evidence="1" type="ORF">PAT3040_04204</name>
</gene>
<comment type="caution">
    <text evidence="1">The sequence shown here is derived from an EMBL/GenBank/DDBJ whole genome shotgun (WGS) entry which is preliminary data.</text>
</comment>
<reference evidence="1 2" key="1">
    <citation type="submission" date="2017-08" db="EMBL/GenBank/DDBJ databases">
        <title>Substantial Increase in Enzyme Production by Combined Drug-Resistance Mutations in Paenibacillus agaridevorans.</title>
        <authorList>
            <person name="Tanaka Y."/>
            <person name="Funane K."/>
            <person name="Hosaka T."/>
            <person name="Shiwa Y."/>
            <person name="Fujita N."/>
            <person name="Miyazaki T."/>
            <person name="Yoshikawa H."/>
            <person name="Murakami K."/>
            <person name="Kasahara K."/>
            <person name="Inaoka T."/>
            <person name="Hiraga Y."/>
            <person name="Ochi K."/>
        </authorList>
    </citation>
    <scope>NUCLEOTIDE SEQUENCE [LARGE SCALE GENOMIC DNA]</scope>
    <source>
        <strain evidence="1 2">T-3040</strain>
    </source>
</reference>
<sequence length="65" mass="7495">MQEAGADDDQHEQRVWHMREREQTLPLAAIDELPLAKGGYRLGSCRIAAKPADDNRHYSFSWQVE</sequence>
<evidence type="ECO:0000313" key="1">
    <source>
        <dbReference type="EMBL" id="GBG09551.1"/>
    </source>
</evidence>
<dbReference type="AlphaFoldDB" id="A0A2R5F1C6"/>
<organism evidence="1 2">
    <name type="scientific">Paenibacillus agaridevorans</name>
    <dbReference type="NCBI Taxonomy" id="171404"/>
    <lineage>
        <taxon>Bacteria</taxon>
        <taxon>Bacillati</taxon>
        <taxon>Bacillota</taxon>
        <taxon>Bacilli</taxon>
        <taxon>Bacillales</taxon>
        <taxon>Paenibacillaceae</taxon>
        <taxon>Paenibacillus</taxon>
    </lineage>
</organism>
<keyword evidence="2" id="KW-1185">Reference proteome</keyword>
<protein>
    <submittedName>
        <fullName evidence="1">Uncharacterized protein</fullName>
    </submittedName>
</protein>
<proteinExistence type="predicted"/>